<keyword evidence="10 19" id="KW-0547">Nucleotide-binding</keyword>
<evidence type="ECO:0000313" key="26">
    <source>
        <dbReference type="Proteomes" id="UP000886611"/>
    </source>
</evidence>
<evidence type="ECO:0000256" key="5">
    <source>
        <dbReference type="ARBA" id="ARBA00022553"/>
    </source>
</evidence>
<proteinExistence type="inferred from homology"/>
<dbReference type="SMART" id="SM00060">
    <property type="entry name" value="FN3"/>
    <property type="match status" value="2"/>
</dbReference>
<dbReference type="SMART" id="SM00615">
    <property type="entry name" value="EPH_lbd"/>
    <property type="match status" value="1"/>
</dbReference>
<dbReference type="PROSITE" id="PS50011">
    <property type="entry name" value="PROTEIN_KINASE_DOM"/>
    <property type="match status" value="1"/>
</dbReference>
<evidence type="ECO:0000256" key="7">
    <source>
        <dbReference type="ARBA" id="ARBA00022692"/>
    </source>
</evidence>
<evidence type="ECO:0000256" key="6">
    <source>
        <dbReference type="ARBA" id="ARBA00022679"/>
    </source>
</evidence>
<evidence type="ECO:0000256" key="2">
    <source>
        <dbReference type="ARBA" id="ARBA00008171"/>
    </source>
</evidence>
<evidence type="ECO:0000259" key="22">
    <source>
        <dbReference type="PROSITE" id="PS50011"/>
    </source>
</evidence>
<dbReference type="FunFam" id="3.30.200.20:FF:000001">
    <property type="entry name" value="Ephrin type-A receptor 5"/>
    <property type="match status" value="1"/>
</dbReference>
<evidence type="ECO:0000256" key="21">
    <source>
        <dbReference type="SAM" id="Phobius"/>
    </source>
</evidence>
<feature type="non-terminal residue" evidence="25">
    <location>
        <position position="1307"/>
    </location>
</feature>
<keyword evidence="8" id="KW-0732">Signal</keyword>
<keyword evidence="15" id="KW-0829">Tyrosine-protein kinase</keyword>
<dbReference type="GO" id="GO:0005005">
    <property type="term" value="F:transmembrane-ephrin receptor activity"/>
    <property type="evidence" value="ECO:0007669"/>
    <property type="project" value="TreeGrafter"/>
</dbReference>
<dbReference type="InterPro" id="IPR008979">
    <property type="entry name" value="Galactose-bd-like_sf"/>
</dbReference>
<dbReference type="InterPro" id="IPR001090">
    <property type="entry name" value="Ephrin_rcpt_lig-bd_dom"/>
</dbReference>
<dbReference type="SMART" id="SM00219">
    <property type="entry name" value="TyrKc"/>
    <property type="match status" value="1"/>
</dbReference>
<dbReference type="PANTHER" id="PTHR46877:SF12">
    <property type="entry name" value="EPHRIN TYPE-A RECEPTOR 3"/>
    <property type="match status" value="1"/>
</dbReference>
<keyword evidence="16" id="KW-0675">Receptor</keyword>
<comment type="caution">
    <text evidence="25">The sequence shown here is derived from an EMBL/GenBank/DDBJ whole genome shotgun (WGS) entry which is preliminary data.</text>
</comment>
<evidence type="ECO:0000259" key="23">
    <source>
        <dbReference type="PROSITE" id="PS50853"/>
    </source>
</evidence>
<keyword evidence="12 19" id="KW-0067">ATP-binding</keyword>
<dbReference type="FunFam" id="1.10.510.10:FF:000019">
    <property type="entry name" value="Ephrin type-A receptor 5"/>
    <property type="match status" value="1"/>
</dbReference>
<dbReference type="InterPro" id="IPR020635">
    <property type="entry name" value="Tyr_kinase_cat_dom"/>
</dbReference>
<feature type="domain" description="Fibronectin type-III" evidence="23">
    <location>
        <begin position="319"/>
        <end position="429"/>
    </location>
</feature>
<keyword evidence="6" id="KW-0808">Transferase</keyword>
<evidence type="ECO:0000256" key="15">
    <source>
        <dbReference type="ARBA" id="ARBA00023137"/>
    </source>
</evidence>
<dbReference type="PRINTS" id="PR00014">
    <property type="entry name" value="FNTYPEIII"/>
</dbReference>
<dbReference type="PANTHER" id="PTHR46877">
    <property type="entry name" value="EPH RECEPTOR A5"/>
    <property type="match status" value="1"/>
</dbReference>
<evidence type="ECO:0000256" key="17">
    <source>
        <dbReference type="ARBA" id="ARBA00023180"/>
    </source>
</evidence>
<dbReference type="GO" id="GO:0005524">
    <property type="term" value="F:ATP binding"/>
    <property type="evidence" value="ECO:0007669"/>
    <property type="project" value="UniProtKB-UniRule"/>
</dbReference>
<feature type="region of interest" description="Disordered" evidence="20">
    <location>
        <begin position="1020"/>
        <end position="1072"/>
    </location>
</feature>
<dbReference type="InterPro" id="IPR011641">
    <property type="entry name" value="Tyr-kin_ephrin_A/B_rcpt-like"/>
</dbReference>
<dbReference type="Gene3D" id="2.10.50.10">
    <property type="entry name" value="Tumor Necrosis Factor Receptor, subunit A, domain 2"/>
    <property type="match status" value="1"/>
</dbReference>
<dbReference type="SUPFAM" id="SSF56112">
    <property type="entry name" value="Protein kinase-like (PK-like)"/>
    <property type="match status" value="1"/>
</dbReference>
<dbReference type="InterPro" id="IPR003961">
    <property type="entry name" value="FN3_dom"/>
</dbReference>
<keyword evidence="5" id="KW-0597">Phosphoprotein</keyword>
<evidence type="ECO:0000256" key="11">
    <source>
        <dbReference type="ARBA" id="ARBA00022777"/>
    </source>
</evidence>
<dbReference type="FunFam" id="2.60.40.10:FF:000041">
    <property type="entry name" value="ephrin type-A receptor 3"/>
    <property type="match status" value="1"/>
</dbReference>
<dbReference type="InterPro" id="IPR027417">
    <property type="entry name" value="P-loop_NTPase"/>
</dbReference>
<evidence type="ECO:0000256" key="8">
    <source>
        <dbReference type="ARBA" id="ARBA00022729"/>
    </source>
</evidence>
<dbReference type="Gene3D" id="2.60.40.1770">
    <property type="entry name" value="ephrin a2 ectodomain"/>
    <property type="match status" value="1"/>
</dbReference>
<dbReference type="FunFam" id="2.10.50.10:FF:000001">
    <property type="entry name" value="Ephrin type-A receptor 5"/>
    <property type="match status" value="1"/>
</dbReference>
<dbReference type="EC" id="2.7.10.1" evidence="3"/>
<evidence type="ECO:0000256" key="3">
    <source>
        <dbReference type="ARBA" id="ARBA00011902"/>
    </source>
</evidence>
<comment type="similarity">
    <text evidence="2">Belongs to the protein kinase superfamily. TKL Ser/Thr protein kinase family. ROCO subfamily.</text>
</comment>
<dbReference type="Proteomes" id="UP000886611">
    <property type="component" value="Unassembled WGS sequence"/>
</dbReference>
<dbReference type="PROSITE" id="PS50853">
    <property type="entry name" value="FN3"/>
    <property type="match status" value="2"/>
</dbReference>
<feature type="compositionally biased region" description="Basic and acidic residues" evidence="20">
    <location>
        <begin position="1020"/>
        <end position="1062"/>
    </location>
</feature>
<accession>A0A8X7WXB8</accession>
<evidence type="ECO:0000256" key="4">
    <source>
        <dbReference type="ARBA" id="ARBA00022475"/>
    </source>
</evidence>
<feature type="domain" description="Eph LBD" evidence="24">
    <location>
        <begin position="17"/>
        <end position="201"/>
    </location>
</feature>
<gene>
    <name evidence="25" type="primary">Epha3_1</name>
    <name evidence="25" type="ORF">GTO96_0013422</name>
</gene>
<evidence type="ECO:0000256" key="9">
    <source>
        <dbReference type="ARBA" id="ARBA00022737"/>
    </source>
</evidence>
<feature type="domain" description="Protein kinase" evidence="22">
    <location>
        <begin position="614"/>
        <end position="875"/>
    </location>
</feature>
<keyword evidence="11" id="KW-0418">Kinase</keyword>
<dbReference type="InterPro" id="IPR027936">
    <property type="entry name" value="Eph_TM"/>
</dbReference>
<evidence type="ECO:0000256" key="12">
    <source>
        <dbReference type="ARBA" id="ARBA00022840"/>
    </source>
</evidence>
<dbReference type="InterPro" id="IPR017441">
    <property type="entry name" value="Protein_kinase_ATP_BS"/>
</dbReference>
<dbReference type="Pfam" id="PF25599">
    <property type="entry name" value="Ephrin_CRD"/>
    <property type="match status" value="1"/>
</dbReference>
<evidence type="ECO:0000256" key="18">
    <source>
        <dbReference type="ARBA" id="ARBA00051243"/>
    </source>
</evidence>
<comment type="subcellular location">
    <subcellularLocation>
        <location evidence="1">Cell membrane</location>
        <topology evidence="1">Single-pass type I membrane protein</topology>
    </subcellularLocation>
</comment>
<dbReference type="InterPro" id="IPR000719">
    <property type="entry name" value="Prot_kinase_dom"/>
</dbReference>
<evidence type="ECO:0000259" key="24">
    <source>
        <dbReference type="PROSITE" id="PS51550"/>
    </source>
</evidence>
<dbReference type="PROSITE" id="PS00790">
    <property type="entry name" value="RECEPTOR_TYR_KIN_V_1"/>
    <property type="match status" value="1"/>
</dbReference>
<dbReference type="FunFam" id="2.60.40.1770:FF:000001">
    <property type="entry name" value="Ephrin type-A receptor 5"/>
    <property type="match status" value="1"/>
</dbReference>
<evidence type="ECO:0000256" key="1">
    <source>
        <dbReference type="ARBA" id="ARBA00004251"/>
    </source>
</evidence>
<dbReference type="FunFam" id="2.60.40.10:FF:000045">
    <property type="entry name" value="Ephrin type-A receptor 5"/>
    <property type="match status" value="1"/>
</dbReference>
<dbReference type="Pfam" id="PF01404">
    <property type="entry name" value="Ephrin_lbd"/>
    <property type="match status" value="1"/>
</dbReference>
<keyword evidence="26" id="KW-1185">Reference proteome</keyword>
<feature type="compositionally biased region" description="Polar residues" evidence="20">
    <location>
        <begin position="1131"/>
        <end position="1149"/>
    </location>
</feature>
<feature type="region of interest" description="Disordered" evidence="20">
    <location>
        <begin position="1084"/>
        <end position="1218"/>
    </location>
</feature>
<feature type="binding site" evidence="19">
    <location>
        <position position="646"/>
    </location>
    <ligand>
        <name>ATP</name>
        <dbReference type="ChEBI" id="CHEBI:30616"/>
    </ligand>
</feature>
<feature type="compositionally biased region" description="Pro residues" evidence="20">
    <location>
        <begin position="1205"/>
        <end position="1214"/>
    </location>
</feature>
<dbReference type="PRINTS" id="PR00109">
    <property type="entry name" value="TYRKINASE"/>
</dbReference>
<feature type="transmembrane region" description="Helical" evidence="21">
    <location>
        <begin position="535"/>
        <end position="557"/>
    </location>
</feature>
<feature type="domain" description="Fibronectin type-III" evidence="23">
    <location>
        <begin position="430"/>
        <end position="524"/>
    </location>
</feature>
<keyword evidence="7 21" id="KW-0812">Transmembrane</keyword>
<dbReference type="Gene3D" id="2.60.120.260">
    <property type="entry name" value="Galactose-binding domain-like"/>
    <property type="match status" value="1"/>
</dbReference>
<dbReference type="Gene3D" id="2.60.40.10">
    <property type="entry name" value="Immunoglobulins"/>
    <property type="match status" value="2"/>
</dbReference>
<comment type="catalytic activity">
    <reaction evidence="18">
        <text>L-tyrosyl-[protein] + ATP = O-phospho-L-tyrosyl-[protein] + ADP + H(+)</text>
        <dbReference type="Rhea" id="RHEA:10596"/>
        <dbReference type="Rhea" id="RHEA-COMP:10136"/>
        <dbReference type="Rhea" id="RHEA-COMP:20101"/>
        <dbReference type="ChEBI" id="CHEBI:15378"/>
        <dbReference type="ChEBI" id="CHEBI:30616"/>
        <dbReference type="ChEBI" id="CHEBI:46858"/>
        <dbReference type="ChEBI" id="CHEBI:61978"/>
        <dbReference type="ChEBI" id="CHEBI:456216"/>
        <dbReference type="EC" id="2.7.10.1"/>
    </reaction>
</comment>
<dbReference type="GO" id="GO:0007411">
    <property type="term" value="P:axon guidance"/>
    <property type="evidence" value="ECO:0007669"/>
    <property type="project" value="TreeGrafter"/>
</dbReference>
<dbReference type="SUPFAM" id="SSF49265">
    <property type="entry name" value="Fibronectin type III"/>
    <property type="match status" value="1"/>
</dbReference>
<dbReference type="PROSITE" id="PS51550">
    <property type="entry name" value="EPH_LBD"/>
    <property type="match status" value="1"/>
</dbReference>
<evidence type="ECO:0000256" key="19">
    <source>
        <dbReference type="PROSITE-ProRule" id="PRU10141"/>
    </source>
</evidence>
<dbReference type="PROSITE" id="PS00107">
    <property type="entry name" value="PROTEIN_KINASE_ATP"/>
    <property type="match status" value="1"/>
</dbReference>
<organism evidence="25 26">
    <name type="scientific">Polypterus senegalus</name>
    <name type="common">Senegal bichir</name>
    <dbReference type="NCBI Taxonomy" id="55291"/>
    <lineage>
        <taxon>Eukaryota</taxon>
        <taxon>Metazoa</taxon>
        <taxon>Chordata</taxon>
        <taxon>Craniata</taxon>
        <taxon>Vertebrata</taxon>
        <taxon>Euteleostomi</taxon>
        <taxon>Actinopterygii</taxon>
        <taxon>Polypteriformes</taxon>
        <taxon>Polypteridae</taxon>
        <taxon>Polypterus</taxon>
    </lineage>
</organism>
<keyword evidence="9" id="KW-0677">Repeat</keyword>
<dbReference type="Gene3D" id="3.40.50.300">
    <property type="entry name" value="P-loop containing nucleotide triphosphate hydrolases"/>
    <property type="match status" value="1"/>
</dbReference>
<dbReference type="GO" id="GO:0005886">
    <property type="term" value="C:plasma membrane"/>
    <property type="evidence" value="ECO:0007669"/>
    <property type="project" value="UniProtKB-SubCell"/>
</dbReference>
<reference evidence="25 26" key="1">
    <citation type="journal article" date="2021" name="Cell">
        <title>Tracing the genetic footprints of vertebrate landing in non-teleost ray-finned fishes.</title>
        <authorList>
            <person name="Bi X."/>
            <person name="Wang K."/>
            <person name="Yang L."/>
            <person name="Pan H."/>
            <person name="Jiang H."/>
            <person name="Wei Q."/>
            <person name="Fang M."/>
            <person name="Yu H."/>
            <person name="Zhu C."/>
            <person name="Cai Y."/>
            <person name="He Y."/>
            <person name="Gan X."/>
            <person name="Zeng H."/>
            <person name="Yu D."/>
            <person name="Zhu Y."/>
            <person name="Jiang H."/>
            <person name="Qiu Q."/>
            <person name="Yang H."/>
            <person name="Zhang Y.E."/>
            <person name="Wang W."/>
            <person name="Zhu M."/>
            <person name="He S."/>
            <person name="Zhang G."/>
        </authorList>
    </citation>
    <scope>NUCLEOTIDE SEQUENCE [LARGE SCALE GENOMIC DNA]</scope>
    <source>
        <strain evidence="25">Bchr_013</strain>
    </source>
</reference>
<keyword evidence="4" id="KW-1003">Cell membrane</keyword>
<dbReference type="Gene3D" id="1.10.510.10">
    <property type="entry name" value="Transferase(Phosphotransferase) domain 1"/>
    <property type="match status" value="1"/>
</dbReference>
<evidence type="ECO:0000256" key="10">
    <source>
        <dbReference type="ARBA" id="ARBA00022741"/>
    </source>
</evidence>
<dbReference type="Pfam" id="PF14575">
    <property type="entry name" value="EphA2_TM"/>
    <property type="match status" value="1"/>
</dbReference>
<dbReference type="PROSITE" id="PS00791">
    <property type="entry name" value="RECEPTOR_TYR_KIN_V_2"/>
    <property type="match status" value="1"/>
</dbReference>
<dbReference type="PROSITE" id="PS00109">
    <property type="entry name" value="PROTEIN_KINASE_TYR"/>
    <property type="match status" value="1"/>
</dbReference>
<feature type="compositionally biased region" description="Acidic residues" evidence="20">
    <location>
        <begin position="1151"/>
        <end position="1164"/>
    </location>
</feature>
<dbReference type="Gene3D" id="3.30.200.20">
    <property type="entry name" value="Phosphorylase Kinase, domain 1"/>
    <property type="match status" value="1"/>
</dbReference>
<dbReference type="Pfam" id="PF07699">
    <property type="entry name" value="Ephrin_rec_like"/>
    <property type="match status" value="1"/>
</dbReference>
<feature type="compositionally biased region" description="Basic and acidic residues" evidence="20">
    <location>
        <begin position="1117"/>
        <end position="1130"/>
    </location>
</feature>
<evidence type="ECO:0000256" key="14">
    <source>
        <dbReference type="ARBA" id="ARBA00023136"/>
    </source>
</evidence>
<evidence type="ECO:0000256" key="20">
    <source>
        <dbReference type="SAM" id="MobiDB-lite"/>
    </source>
</evidence>
<protein>
    <recommendedName>
        <fullName evidence="3">receptor protein-tyrosine kinase</fullName>
        <ecNumber evidence="3">2.7.10.1</ecNumber>
    </recommendedName>
</protein>
<dbReference type="InterPro" id="IPR036116">
    <property type="entry name" value="FN3_sf"/>
</dbReference>
<dbReference type="GO" id="GO:0030425">
    <property type="term" value="C:dendrite"/>
    <property type="evidence" value="ECO:0007669"/>
    <property type="project" value="TreeGrafter"/>
</dbReference>
<dbReference type="InterPro" id="IPR001426">
    <property type="entry name" value="Tyr_kinase_rcpt_V_CS"/>
</dbReference>
<dbReference type="SMART" id="SM01411">
    <property type="entry name" value="Ephrin_rec_like"/>
    <property type="match status" value="1"/>
</dbReference>
<dbReference type="Pfam" id="PF00041">
    <property type="entry name" value="fn3"/>
    <property type="match status" value="2"/>
</dbReference>
<dbReference type="InterPro" id="IPR011009">
    <property type="entry name" value="Kinase-like_dom_sf"/>
</dbReference>
<sequence>MGRKTARRGLKMAGKLEVPIVDKRIGRPEEAARPWKLPLEEGFPEWEEISGVDEHYTPIRTYQVCNVMEYNQNNWLRTNWIARNSAQKIHVELKFTLRDCNSIPLVLGTCKETFNLYYMESDEDQGVKFREHQFSKIDTIAADESFTQMDLGDRILKLNTEVREVGPVSKKGFYLAFQDVGACVALVSVRVYFKKCPFTVRNLAMFPDTVPMDSQSLVEVRGSCVNHSKEEEPPRMFCSTDGEWLVPIGKCLCNSGFEERGASCQVCRPGFYKSFSGNVKCAKCPPHSYSHEEGAVYCKCEKNYFRALKDPASMACTRPPSAPRNVISNINETSVILDWSWPLDTGGRKDVTFSVVCKKCGSSNRHCEPCRDAVRFLPQQIGLFNSTVTVTDLLAHTNYTFEVEAFNGVSDLSSGPRLFAAVTITTNQAAPSAVTVIRKDRTSRNSISMSWQEPEHPNGIILDYEVKYYEKEQETSYTILRSKGTNVTISGLKADTTYVFQMRARTAAGYGGSSRKFEFETSPDSFSISSENSQVVMIAISAAVAIILLTVVVYILIGRFCGHNKSKETEEKRLNFGNGHLKLPGIRTYVDPHTYEDPCQAVHEFAKELDASCIAIDKVVGAGEFGEVCSGRLKLPSKKEISVAIKTLKAGYTDKQRRDFLSEASIMGQFDHPNIIRLEGVVTRSKPVMIVTEYMENGSLDSFLRKHDAQFTGIQLVGMLRGIASGMKYLSDMGYVHRDLAARNILVNSNLVCKVSDFGLSRVLEDDPEAAYTTRGGKIPIRWTAPEAIAYRKFTSASDVWSYGIVLWEVMSYGERPYWEMSNQDVIKAVDEGYRLPPPMDCPAALYQLMLDCWQKDRNNRPKFEQIVSILDKLIRNPSNLKITANTASRPSNLLLDQNSTDVTGFRSMEDWLESVQMVPCKDSFAGVGYSSSETLTKTAAELANKQDRDGALGEADIIEYLSLEKLVNENKCLCQIEPCSAVLGYGKKLDKSIKKGLGWLLSSIAKDYEALCERVQKDTAEQKAQEERDKRERAERVKRVREEREQRERAEAEREGRPIQEDDHDSSTIMVNPFQPIGHVIQENEQKLGKDNPKRKSETEVEDKSANPAASTQNVRKMEATNHPLEEQSPRGSNSSMVQTYATALKQQLEQEDEGEEGDEEECSERQTPDSAGSEQTKKKTKKLCLKRKHRIEPVSTDEAVPESPAPPAPPAPSSVHSNATGLVVLQCRLFKYNLRNYVAVWYFQWQEMRQALGITRGAGGTEGWCENCGESYERLCALEQLRMEECRSPENSRGRENHKEFTPGL</sequence>
<dbReference type="SUPFAM" id="SSF49785">
    <property type="entry name" value="Galactose-binding domain-like"/>
    <property type="match status" value="1"/>
</dbReference>
<evidence type="ECO:0000256" key="13">
    <source>
        <dbReference type="ARBA" id="ARBA00022989"/>
    </source>
</evidence>
<keyword evidence="17" id="KW-0325">Glycoprotein</keyword>
<dbReference type="InterPro" id="IPR050449">
    <property type="entry name" value="Ephrin_rcpt_TKs"/>
</dbReference>
<dbReference type="CDD" id="cd05066">
    <property type="entry name" value="PTKc_EphR_A"/>
    <property type="match status" value="1"/>
</dbReference>
<dbReference type="InterPro" id="IPR001245">
    <property type="entry name" value="Ser-Thr/Tyr_kinase_cat_dom"/>
</dbReference>
<dbReference type="Pfam" id="PF07714">
    <property type="entry name" value="PK_Tyr_Ser-Thr"/>
    <property type="match status" value="1"/>
</dbReference>
<dbReference type="CDD" id="cd00063">
    <property type="entry name" value="FN3"/>
    <property type="match status" value="2"/>
</dbReference>
<dbReference type="InterPro" id="IPR008266">
    <property type="entry name" value="Tyr_kinase_AS"/>
</dbReference>
<dbReference type="EMBL" id="JAATIS010008602">
    <property type="protein sequence ID" value="KAG2456632.1"/>
    <property type="molecule type" value="Genomic_DNA"/>
</dbReference>
<keyword evidence="14 21" id="KW-0472">Membrane</keyword>
<evidence type="ECO:0000313" key="25">
    <source>
        <dbReference type="EMBL" id="KAG2456632.1"/>
    </source>
</evidence>
<name>A0A8X7WXB8_POLSE</name>
<dbReference type="InterPro" id="IPR013783">
    <property type="entry name" value="Ig-like_fold"/>
</dbReference>
<keyword evidence="13 21" id="KW-1133">Transmembrane helix</keyword>
<dbReference type="FunFam" id="2.60.120.260:FF:000001">
    <property type="entry name" value="Ephrin type-A receptor 7"/>
    <property type="match status" value="1"/>
</dbReference>
<evidence type="ECO:0000256" key="16">
    <source>
        <dbReference type="ARBA" id="ARBA00023170"/>
    </source>
</evidence>
<feature type="compositionally biased region" description="Basic and acidic residues" evidence="20">
    <location>
        <begin position="1084"/>
        <end position="1106"/>
    </location>
</feature>
<feature type="non-terminal residue" evidence="25">
    <location>
        <position position="1"/>
    </location>
</feature>
<feature type="compositionally biased region" description="Basic residues" evidence="20">
    <location>
        <begin position="1180"/>
        <end position="1192"/>
    </location>
</feature>